<accession>A0ACD4NHY2</accession>
<dbReference type="EMBL" id="CP113520">
    <property type="protein sequence ID" value="WAJ26458.1"/>
    <property type="molecule type" value="Genomic_DNA"/>
</dbReference>
<evidence type="ECO:0000313" key="1">
    <source>
        <dbReference type="EMBL" id="WAJ26458.1"/>
    </source>
</evidence>
<keyword evidence="2" id="KW-1185">Reference proteome</keyword>
<gene>
    <name evidence="1" type="ORF">OXU80_16410</name>
</gene>
<proteinExistence type="predicted"/>
<name>A0ACD4NHY2_9HYPH</name>
<protein>
    <submittedName>
        <fullName evidence="1">GGDEF domain-containing protein</fullName>
    </submittedName>
</protein>
<sequence>MTTAMPSARFRLTGPALAILGTLLAGTCAMPFVGSATIDAESVRREELLVRRNIVLWIDEVENGLKPYSISDEAIERIDNAFDADWVKMNLASSIFAGTQNRLVAVLDGDERLLAYEVAERNANDSLFQRRSEMILNRARLLVRSARIFERSRPATIAPDKIAESTIIMVDGIAILLTATIIQPDFRDSLPKGPRAPVLITGRPIEGGIVEAFSTRFLLRNAVLQWVSSATDEAVTEMETSGLAHAEIASDGFSELHIVWEPFQPGRTMLEKAMPLMVVSILAFLLSALFLLNITRRATDALLTSEAQLRHAAAHDVLTGLKNRRTFEETLARLAARGPLTLACFDLDGFKPINDRYGHAAGDAVLQTVAERLQRACRPGLDEAFRLGGDEFALLLPGLVTMDARSTCRSISSDLAAPITLPEGTVQVGASVGFATVEGPESLRTALLRADAALYRAKSQRRVAIETADACVEDEATGRPDVAA</sequence>
<evidence type="ECO:0000313" key="2">
    <source>
        <dbReference type="Proteomes" id="UP001163223"/>
    </source>
</evidence>
<dbReference type="Proteomes" id="UP001163223">
    <property type="component" value="Chromosome"/>
</dbReference>
<organism evidence="1 2">
    <name type="scientific">Antarcticirhabdus aurantiaca</name>
    <dbReference type="NCBI Taxonomy" id="2606717"/>
    <lineage>
        <taxon>Bacteria</taxon>
        <taxon>Pseudomonadati</taxon>
        <taxon>Pseudomonadota</taxon>
        <taxon>Alphaproteobacteria</taxon>
        <taxon>Hyphomicrobiales</taxon>
        <taxon>Aurantimonadaceae</taxon>
        <taxon>Antarcticirhabdus</taxon>
    </lineage>
</organism>
<reference evidence="1" key="1">
    <citation type="submission" date="2022-11" db="EMBL/GenBank/DDBJ databases">
        <title>beta-Carotene-producing bacterium, Jeongeuplla avenae sp. nov., alleviates the salt stress of Arabidopsis seedlings.</title>
        <authorList>
            <person name="Jiang L."/>
            <person name="Lee J."/>
        </authorList>
    </citation>
    <scope>NUCLEOTIDE SEQUENCE</scope>
    <source>
        <strain evidence="1">DY_R2A_6</strain>
    </source>
</reference>